<evidence type="ECO:0000313" key="3">
    <source>
        <dbReference type="Proteomes" id="UP000662873"/>
    </source>
</evidence>
<dbReference type="PROSITE" id="PS51833">
    <property type="entry name" value="HDOD"/>
    <property type="match status" value="1"/>
</dbReference>
<sequence>MNSDYGKLQLRMKRSHKLPALPANVVRLINAIDHGEASALDLEKIIASDSSIAAKVLSATNFMAPQLAQSPHSTLRSAILVVGQRAIRSIATSLMMTHFVGARNEEHTEQLGRVSRHCLATGLLSRYVFARMQRDEPFESELQADELFAAGVLHDLGLGLLSVLDPESFERTYFLAEKMSSTLDVAFRRLFEGELTGLTIAAFAGYGLPHLYSSILESLWQPWKNKSEFRTVCAVSYAHWLAGELGFRAEFWECHAELEPEVQVTVSLSEEEIALLQPALEQQVESYLSIAA</sequence>
<dbReference type="Gene3D" id="1.10.3210.10">
    <property type="entry name" value="Hypothetical protein af1432"/>
    <property type="match status" value="1"/>
</dbReference>
<dbReference type="InterPro" id="IPR052340">
    <property type="entry name" value="RNase_Y/CdgJ"/>
</dbReference>
<feature type="domain" description="HDOD" evidence="1">
    <location>
        <begin position="18"/>
        <end position="222"/>
    </location>
</feature>
<accession>A0A809R9A7</accession>
<reference evidence="2" key="1">
    <citation type="journal article" name="DNA Res.">
        <title>The physiological potential of anammox bacteria as revealed by their core genome structure.</title>
        <authorList>
            <person name="Okubo T."/>
            <person name="Toyoda A."/>
            <person name="Fukuhara K."/>
            <person name="Uchiyama I."/>
            <person name="Harigaya Y."/>
            <person name="Kuroiwa M."/>
            <person name="Suzuki T."/>
            <person name="Murakami Y."/>
            <person name="Suwa Y."/>
            <person name="Takami H."/>
        </authorList>
    </citation>
    <scope>NUCLEOTIDE SEQUENCE</scope>
    <source>
        <strain evidence="2">317325-2</strain>
    </source>
</reference>
<dbReference type="EMBL" id="AP021858">
    <property type="protein sequence ID" value="BBO24029.1"/>
    <property type="molecule type" value="Genomic_DNA"/>
</dbReference>
<dbReference type="InterPro" id="IPR013976">
    <property type="entry name" value="HDOD"/>
</dbReference>
<dbReference type="SUPFAM" id="SSF109604">
    <property type="entry name" value="HD-domain/PDEase-like"/>
    <property type="match status" value="1"/>
</dbReference>
<gene>
    <name evidence="2" type="ORF">NPRO_16240</name>
</gene>
<evidence type="ECO:0000259" key="1">
    <source>
        <dbReference type="PROSITE" id="PS51833"/>
    </source>
</evidence>
<protein>
    <submittedName>
        <fullName evidence="2">Signal transduction protein</fullName>
    </submittedName>
</protein>
<evidence type="ECO:0000313" key="2">
    <source>
        <dbReference type="EMBL" id="BBO24029.1"/>
    </source>
</evidence>
<dbReference type="Proteomes" id="UP000662873">
    <property type="component" value="Chromosome"/>
</dbReference>
<organism evidence="2 3">
    <name type="scientific">Candidatus Nitrosymbiomonas proteolyticus</name>
    <dbReference type="NCBI Taxonomy" id="2608984"/>
    <lineage>
        <taxon>Bacteria</taxon>
        <taxon>Bacillati</taxon>
        <taxon>Armatimonadota</taxon>
        <taxon>Armatimonadota incertae sedis</taxon>
        <taxon>Candidatus Nitrosymbiomonas</taxon>
    </lineage>
</organism>
<proteinExistence type="predicted"/>
<dbReference type="KEGG" id="npy:NPRO_16240"/>
<dbReference type="PANTHER" id="PTHR33525">
    <property type="match status" value="1"/>
</dbReference>
<dbReference type="PANTHER" id="PTHR33525:SF3">
    <property type="entry name" value="RIBONUCLEASE Y"/>
    <property type="match status" value="1"/>
</dbReference>
<dbReference type="AlphaFoldDB" id="A0A809R9A7"/>
<name>A0A809R9A7_9BACT</name>
<dbReference type="Pfam" id="PF08668">
    <property type="entry name" value="HDOD"/>
    <property type="match status" value="1"/>
</dbReference>